<feature type="domain" description="RNA polymerase Rpb1" evidence="7">
    <location>
        <begin position="18"/>
        <end position="154"/>
    </location>
</feature>
<evidence type="ECO:0000313" key="8">
    <source>
        <dbReference type="Proteomes" id="UP000887577"/>
    </source>
</evidence>
<dbReference type="GO" id="GO:0003677">
    <property type="term" value="F:DNA binding"/>
    <property type="evidence" value="ECO:0007669"/>
    <property type="project" value="InterPro"/>
</dbReference>
<evidence type="ECO:0000256" key="5">
    <source>
        <dbReference type="ARBA" id="ARBA00022695"/>
    </source>
</evidence>
<name>A0A914Y0W0_9BILA</name>
<dbReference type="EC" id="2.7.7.6" evidence="2"/>
<dbReference type="PANTHER" id="PTHR19376">
    <property type="entry name" value="DNA-DIRECTED RNA POLYMERASE"/>
    <property type="match status" value="1"/>
</dbReference>
<dbReference type="Pfam" id="PF04997">
    <property type="entry name" value="RNA_pol_Rpb1_1"/>
    <property type="match status" value="1"/>
</dbReference>
<proteinExistence type="inferred from homology"/>
<reference evidence="9" key="1">
    <citation type="submission" date="2022-11" db="UniProtKB">
        <authorList>
            <consortium name="WormBaseParasite"/>
        </authorList>
    </citation>
    <scope>IDENTIFICATION</scope>
</reference>
<dbReference type="WBParaSite" id="PSU_v2.g12422.t1">
    <property type="protein sequence ID" value="PSU_v2.g12422.t1"/>
    <property type="gene ID" value="PSU_v2.g12422"/>
</dbReference>
<organism evidence="8 9">
    <name type="scientific">Panagrolaimus superbus</name>
    <dbReference type="NCBI Taxonomy" id="310955"/>
    <lineage>
        <taxon>Eukaryota</taxon>
        <taxon>Metazoa</taxon>
        <taxon>Ecdysozoa</taxon>
        <taxon>Nematoda</taxon>
        <taxon>Chromadorea</taxon>
        <taxon>Rhabditida</taxon>
        <taxon>Tylenchina</taxon>
        <taxon>Panagrolaimomorpha</taxon>
        <taxon>Panagrolaimoidea</taxon>
        <taxon>Panagrolaimidae</taxon>
        <taxon>Panagrolaimus</taxon>
    </lineage>
</organism>
<keyword evidence="5" id="KW-0548">Nucleotidyltransferase</keyword>
<keyword evidence="4" id="KW-0808">Transferase</keyword>
<evidence type="ECO:0000259" key="7">
    <source>
        <dbReference type="Pfam" id="PF04997"/>
    </source>
</evidence>
<dbReference type="InterPro" id="IPR044893">
    <property type="entry name" value="RNA_pol_Rpb1_clamp_domain"/>
</dbReference>
<dbReference type="Gene3D" id="4.10.860.120">
    <property type="entry name" value="RNA polymerase II, clamp domain"/>
    <property type="match status" value="1"/>
</dbReference>
<evidence type="ECO:0000313" key="9">
    <source>
        <dbReference type="WBParaSite" id="PSU_v2.g12422.t1"/>
    </source>
</evidence>
<dbReference type="PANTHER" id="PTHR19376:SF11">
    <property type="entry name" value="DNA-DIRECTED RNA POLYMERASE I SUBUNIT RPA1"/>
    <property type="match status" value="1"/>
</dbReference>
<evidence type="ECO:0000256" key="6">
    <source>
        <dbReference type="ARBA" id="ARBA00023163"/>
    </source>
</evidence>
<dbReference type="InterPro" id="IPR007080">
    <property type="entry name" value="RNA_pol_Rpb1_1"/>
</dbReference>
<sequence length="273" mass="30708">MDFDSKDYPFMEFDQFMLRSYSAKEIEKLSVLRIYQCKTFDALGFPIEGGLYDPALGPFENFEKCSTCNQNSKHCPGHVGHISLEVPVYNPVYFPFMLNLLKGTCVNCHKFMCNTDRGATKLLLAQLRCIQLGLTDYAQALANEINQKLENTENKTDAEDMLERMTDFNPYEIDIAITKLTGKDIQTLEKETGIPSKNAVDFKRTLLREYMKTNLVCLFLSSVMCRGFFIDSDSDSDFGVGVTGVDSGVGVNGVDSGVDSKFKILFKTHKSAF</sequence>
<keyword evidence="3" id="KW-0240">DNA-directed RNA polymerase</keyword>
<evidence type="ECO:0000256" key="1">
    <source>
        <dbReference type="ARBA" id="ARBA00006460"/>
    </source>
</evidence>
<dbReference type="SUPFAM" id="SSF64484">
    <property type="entry name" value="beta and beta-prime subunits of DNA dependent RNA-polymerase"/>
    <property type="match status" value="1"/>
</dbReference>
<dbReference type="GO" id="GO:0006351">
    <property type="term" value="P:DNA-templated transcription"/>
    <property type="evidence" value="ECO:0007669"/>
    <property type="project" value="InterPro"/>
</dbReference>
<accession>A0A914Y0W0</accession>
<dbReference type="Proteomes" id="UP000887577">
    <property type="component" value="Unplaced"/>
</dbReference>
<dbReference type="GO" id="GO:0005736">
    <property type="term" value="C:RNA polymerase I complex"/>
    <property type="evidence" value="ECO:0007669"/>
    <property type="project" value="TreeGrafter"/>
</dbReference>
<dbReference type="AlphaFoldDB" id="A0A914Y0W0"/>
<evidence type="ECO:0000256" key="2">
    <source>
        <dbReference type="ARBA" id="ARBA00012418"/>
    </source>
</evidence>
<dbReference type="InterPro" id="IPR045867">
    <property type="entry name" value="DNA-dir_RpoC_beta_prime"/>
</dbReference>
<dbReference type="GO" id="GO:0003899">
    <property type="term" value="F:DNA-directed RNA polymerase activity"/>
    <property type="evidence" value="ECO:0007669"/>
    <property type="project" value="UniProtKB-EC"/>
</dbReference>
<comment type="similarity">
    <text evidence="1">Belongs to the RNA polymerase beta' chain family.</text>
</comment>
<keyword evidence="6" id="KW-0804">Transcription</keyword>
<evidence type="ECO:0000256" key="3">
    <source>
        <dbReference type="ARBA" id="ARBA00022478"/>
    </source>
</evidence>
<protein>
    <recommendedName>
        <fullName evidence="2">DNA-directed RNA polymerase</fullName>
        <ecNumber evidence="2">2.7.7.6</ecNumber>
    </recommendedName>
</protein>
<keyword evidence="8" id="KW-1185">Reference proteome</keyword>
<evidence type="ECO:0000256" key="4">
    <source>
        <dbReference type="ARBA" id="ARBA00022679"/>
    </source>
</evidence>